<name>A0AAE9D900_CAEBR</name>
<dbReference type="AlphaFoldDB" id="A0AAE9D900"/>
<evidence type="ECO:0000313" key="1">
    <source>
        <dbReference type="EMBL" id="ULT98841.1"/>
    </source>
</evidence>
<sequence>MADPVRNEKPKPDFRLMDLNFWCRLQMISHWDIKKQIAFSHCSKESFKLVKSLNQKPRISIRLENWNWITVDVGNLTCLIKLVDEDIAYPGYATPINFGLNARDAFVHLCEMYHHKELTVRLNRYSITPFDAFRNFEYETLVSKYPKQIDLLDLKSINIEINLKSPPFQRRRRLTTQQFQGFVEKWIKSEANPKFKTIVIHADSREVEEYYQEKKIDGLLYQQLPNDWTCESFPRGPFSREYMTDNGIYEVQREADGQKAVVCFQSFAKVDLKSIYTEISIDTSPLEGRTAVTTQHFQGFIRKWIKSEANPKFKTILIHSGARGIEENYQKKILDGLLFKRLPNDWKYKNVPKFTLWCMPAHVNGIFEVQQEADGQKSVYSMAEPARDENAPKPDFRLMDLDYWCRRRMISHWDFKKQIAFSHCSKESFKLVKSLNQIPRISIQLDNLNWITVNIGDEIVGRESARYIIKLVDNDIDPQRSGYATPINFGLSAREAFVHLCEIYHNKELTIRLNPESKTPLDAIRSVFDGFPIHTVTYCDGSNREEENSYIRNMLDFLLPSKTLLMSRNPYDSYQEFRDNVLQSEYETLILQRLSQIDLLDLKAINTEISLTIRPTRRNLPLNTQQFRGFIEKWIKSEANPKFKTIVIHAGSRDVEENFQERILDGLLYQQLPNGWTCENVPHGTFWGKIFQVSGNFEVQREADGQKAVISFASFGKAVLWKFFVV</sequence>
<dbReference type="PANTHER" id="PTHR22899">
    <property type="entry name" value="CYCLIN-RELATED F-BOX FAMILY"/>
    <property type="match status" value="1"/>
</dbReference>
<gene>
    <name evidence="1" type="ORF">L3Y34_000295</name>
</gene>
<accession>A0AAE9D900</accession>
<dbReference type="PANTHER" id="PTHR22899:SF0">
    <property type="entry name" value="F-BOX ASSOCIATED DOMAIN-CONTAINING PROTEIN-RELATED"/>
    <property type="match status" value="1"/>
</dbReference>
<dbReference type="InterPro" id="IPR053222">
    <property type="entry name" value="Zygotic_Embryogenesis-Asso"/>
</dbReference>
<dbReference type="Proteomes" id="UP000827892">
    <property type="component" value="Chromosome III"/>
</dbReference>
<proteinExistence type="predicted"/>
<protein>
    <recommendedName>
        <fullName evidence="3">F-box associated domain-containing protein</fullName>
    </recommendedName>
</protein>
<evidence type="ECO:0000313" key="2">
    <source>
        <dbReference type="Proteomes" id="UP000827892"/>
    </source>
</evidence>
<organism evidence="1 2">
    <name type="scientific">Caenorhabditis briggsae</name>
    <dbReference type="NCBI Taxonomy" id="6238"/>
    <lineage>
        <taxon>Eukaryota</taxon>
        <taxon>Metazoa</taxon>
        <taxon>Ecdysozoa</taxon>
        <taxon>Nematoda</taxon>
        <taxon>Chromadorea</taxon>
        <taxon>Rhabditida</taxon>
        <taxon>Rhabditina</taxon>
        <taxon>Rhabditomorpha</taxon>
        <taxon>Rhabditoidea</taxon>
        <taxon>Rhabditidae</taxon>
        <taxon>Peloderinae</taxon>
        <taxon>Caenorhabditis</taxon>
    </lineage>
</organism>
<evidence type="ECO:0008006" key="3">
    <source>
        <dbReference type="Google" id="ProtNLM"/>
    </source>
</evidence>
<dbReference type="EMBL" id="CP090893">
    <property type="protein sequence ID" value="ULT98841.1"/>
    <property type="molecule type" value="Genomic_DNA"/>
</dbReference>
<reference evidence="1 2" key="1">
    <citation type="submission" date="2022-05" db="EMBL/GenBank/DDBJ databases">
        <title>Chromosome-level reference genomes for two strains of Caenorhabditis briggsae: an improved platform for comparative genomics.</title>
        <authorList>
            <person name="Stevens L."/>
            <person name="Andersen E.C."/>
        </authorList>
    </citation>
    <scope>NUCLEOTIDE SEQUENCE [LARGE SCALE GENOMIC DNA]</scope>
    <source>
        <strain evidence="1">QX1410_ONT</strain>
        <tissue evidence="1">Whole-organism</tissue>
    </source>
</reference>